<dbReference type="AlphaFoldDB" id="A0A0G0NR90"/>
<dbReference type="Pfam" id="PF07963">
    <property type="entry name" value="N_methyl"/>
    <property type="match status" value="1"/>
</dbReference>
<dbReference type="InterPro" id="IPR013545">
    <property type="entry name" value="T2SS_protein-GspG_C"/>
</dbReference>
<dbReference type="PANTHER" id="PTHR30093:SF44">
    <property type="entry name" value="TYPE II SECRETION SYSTEM CORE PROTEIN G"/>
    <property type="match status" value="1"/>
</dbReference>
<evidence type="ECO:0000256" key="6">
    <source>
        <dbReference type="SAM" id="Phobius"/>
    </source>
</evidence>
<organism evidence="8 9">
    <name type="scientific">Candidatus Falkowbacteria bacterium GW2011_GWA2_39_24</name>
    <dbReference type="NCBI Taxonomy" id="1618634"/>
    <lineage>
        <taxon>Bacteria</taxon>
        <taxon>Candidatus Falkowiibacteriota</taxon>
    </lineage>
</organism>
<reference evidence="8 9" key="1">
    <citation type="journal article" date="2015" name="Nature">
        <title>rRNA introns, odd ribosomes, and small enigmatic genomes across a large radiation of phyla.</title>
        <authorList>
            <person name="Brown C.T."/>
            <person name="Hug L.A."/>
            <person name="Thomas B.C."/>
            <person name="Sharon I."/>
            <person name="Castelle C.J."/>
            <person name="Singh A."/>
            <person name="Wilkins M.J."/>
            <person name="Williams K.H."/>
            <person name="Banfield J.F."/>
        </authorList>
    </citation>
    <scope>NUCLEOTIDE SEQUENCE [LARGE SCALE GENOMIC DNA]</scope>
</reference>
<sequence>MNRKGFTLVELLVVIVIIGILATLATVALGSARLKARDARRISDIKQIQTALELYYNDMQRYPTTSEFTLSSALNNGSGVVYMASIPAETAAADCATGGYTNYAYLPRQADGDPATGPSDTVSYSIQYCLGGQTGDIAAGLHTASTQGIE</sequence>
<evidence type="ECO:0000256" key="2">
    <source>
        <dbReference type="ARBA" id="ARBA00022481"/>
    </source>
</evidence>
<evidence type="ECO:0000256" key="5">
    <source>
        <dbReference type="ARBA" id="ARBA00023136"/>
    </source>
</evidence>
<protein>
    <recommendedName>
        <fullName evidence="7">Type II secretion system protein GspG C-terminal domain-containing protein</fullName>
    </recommendedName>
</protein>
<comment type="subcellular location">
    <subcellularLocation>
        <location evidence="1">Membrane</location>
        <topology evidence="1">Single-pass membrane protein</topology>
    </subcellularLocation>
</comment>
<comment type="caution">
    <text evidence="8">The sequence shown here is derived from an EMBL/GenBank/DDBJ whole genome shotgun (WGS) entry which is preliminary data.</text>
</comment>
<dbReference type="NCBIfam" id="TIGR02532">
    <property type="entry name" value="IV_pilin_GFxxxE"/>
    <property type="match status" value="1"/>
</dbReference>
<proteinExistence type="predicted"/>
<keyword evidence="5 6" id="KW-0472">Membrane</keyword>
<evidence type="ECO:0000313" key="8">
    <source>
        <dbReference type="EMBL" id="KKR15291.1"/>
    </source>
</evidence>
<accession>A0A0G0NR90</accession>
<dbReference type="Proteomes" id="UP000034048">
    <property type="component" value="Unassembled WGS sequence"/>
</dbReference>
<dbReference type="EMBL" id="LBWS01000005">
    <property type="protein sequence ID" value="KKR15291.1"/>
    <property type="molecule type" value="Genomic_DNA"/>
</dbReference>
<dbReference type="InterPro" id="IPR045584">
    <property type="entry name" value="Pilin-like"/>
</dbReference>
<dbReference type="GO" id="GO:0016020">
    <property type="term" value="C:membrane"/>
    <property type="evidence" value="ECO:0007669"/>
    <property type="project" value="UniProtKB-SubCell"/>
</dbReference>
<evidence type="ECO:0000259" key="7">
    <source>
        <dbReference type="Pfam" id="PF08334"/>
    </source>
</evidence>
<dbReference type="GO" id="GO:0015628">
    <property type="term" value="P:protein secretion by the type II secretion system"/>
    <property type="evidence" value="ECO:0007669"/>
    <property type="project" value="InterPro"/>
</dbReference>
<dbReference type="PROSITE" id="PS00409">
    <property type="entry name" value="PROKAR_NTER_METHYL"/>
    <property type="match status" value="1"/>
</dbReference>
<dbReference type="SUPFAM" id="SSF54523">
    <property type="entry name" value="Pili subunits"/>
    <property type="match status" value="1"/>
</dbReference>
<keyword evidence="2" id="KW-0488">Methylation</keyword>
<keyword evidence="3 6" id="KW-0812">Transmembrane</keyword>
<evidence type="ECO:0000313" key="9">
    <source>
        <dbReference type="Proteomes" id="UP000034048"/>
    </source>
</evidence>
<name>A0A0G0NR90_9BACT</name>
<dbReference type="PRINTS" id="PR00813">
    <property type="entry name" value="BCTERIALGSPG"/>
</dbReference>
<dbReference type="InterPro" id="IPR000983">
    <property type="entry name" value="Bac_GSPG_pilin"/>
</dbReference>
<gene>
    <name evidence="8" type="ORF">UT42_C0005G0011</name>
</gene>
<evidence type="ECO:0000256" key="1">
    <source>
        <dbReference type="ARBA" id="ARBA00004167"/>
    </source>
</evidence>
<keyword evidence="4 6" id="KW-1133">Transmembrane helix</keyword>
<evidence type="ECO:0000256" key="4">
    <source>
        <dbReference type="ARBA" id="ARBA00022989"/>
    </source>
</evidence>
<dbReference type="Pfam" id="PF08334">
    <property type="entry name" value="T2SSG"/>
    <property type="match status" value="1"/>
</dbReference>
<dbReference type="Gene3D" id="3.30.700.10">
    <property type="entry name" value="Glycoprotein, Type 4 Pilin"/>
    <property type="match status" value="1"/>
</dbReference>
<feature type="transmembrane region" description="Helical" evidence="6">
    <location>
        <begin position="12"/>
        <end position="32"/>
    </location>
</feature>
<dbReference type="GO" id="GO:0015627">
    <property type="term" value="C:type II protein secretion system complex"/>
    <property type="evidence" value="ECO:0007669"/>
    <property type="project" value="InterPro"/>
</dbReference>
<feature type="domain" description="Type II secretion system protein GspG C-terminal" evidence="7">
    <location>
        <begin position="36"/>
        <end position="67"/>
    </location>
</feature>
<dbReference type="PANTHER" id="PTHR30093">
    <property type="entry name" value="GENERAL SECRETION PATHWAY PROTEIN G"/>
    <property type="match status" value="1"/>
</dbReference>
<dbReference type="InterPro" id="IPR012902">
    <property type="entry name" value="N_methyl_site"/>
</dbReference>
<evidence type="ECO:0000256" key="3">
    <source>
        <dbReference type="ARBA" id="ARBA00022692"/>
    </source>
</evidence>